<evidence type="ECO:0000313" key="2">
    <source>
        <dbReference type="EMBL" id="KAK9956137.1"/>
    </source>
</evidence>
<feature type="non-terminal residue" evidence="2">
    <location>
        <position position="75"/>
    </location>
</feature>
<gene>
    <name evidence="2" type="ORF">ABG768_013890</name>
</gene>
<dbReference type="EMBL" id="JAWDJR010000020">
    <property type="protein sequence ID" value="KAK9956137.1"/>
    <property type="molecule type" value="Genomic_DNA"/>
</dbReference>
<name>A0AAW1Z7Z5_CULAL</name>
<keyword evidence="3" id="KW-1185">Reference proteome</keyword>
<protein>
    <submittedName>
        <fullName evidence="2">Uncharacterized protein</fullName>
    </submittedName>
</protein>
<feature type="region of interest" description="Disordered" evidence="1">
    <location>
        <begin position="38"/>
        <end position="75"/>
    </location>
</feature>
<accession>A0AAW1Z7Z5</accession>
<organism evidence="2 3">
    <name type="scientific">Culter alburnus</name>
    <name type="common">Topmouth culter</name>
    <dbReference type="NCBI Taxonomy" id="194366"/>
    <lineage>
        <taxon>Eukaryota</taxon>
        <taxon>Metazoa</taxon>
        <taxon>Chordata</taxon>
        <taxon>Craniata</taxon>
        <taxon>Vertebrata</taxon>
        <taxon>Euteleostomi</taxon>
        <taxon>Actinopterygii</taxon>
        <taxon>Neopterygii</taxon>
        <taxon>Teleostei</taxon>
        <taxon>Ostariophysi</taxon>
        <taxon>Cypriniformes</taxon>
        <taxon>Xenocyprididae</taxon>
        <taxon>Xenocypridinae</taxon>
        <taxon>Culter</taxon>
    </lineage>
</organism>
<feature type="compositionally biased region" description="Polar residues" evidence="1">
    <location>
        <begin position="57"/>
        <end position="75"/>
    </location>
</feature>
<sequence>MYVRFKQSRRVDFPGNYSKNRISFLQYKGRRLCWQHESEISPSQGNNARRPPETLRRSSLTCNHYGNTPSPELKA</sequence>
<proteinExistence type="predicted"/>
<evidence type="ECO:0000256" key="1">
    <source>
        <dbReference type="SAM" id="MobiDB-lite"/>
    </source>
</evidence>
<dbReference type="AlphaFoldDB" id="A0AAW1Z7Z5"/>
<comment type="caution">
    <text evidence="2">The sequence shown here is derived from an EMBL/GenBank/DDBJ whole genome shotgun (WGS) entry which is preliminary data.</text>
</comment>
<reference evidence="2 3" key="1">
    <citation type="submission" date="2024-05" db="EMBL/GenBank/DDBJ databases">
        <title>A high-quality chromosomal-level genome assembly of Topmouth culter (Culter alburnus).</title>
        <authorList>
            <person name="Zhao H."/>
        </authorList>
    </citation>
    <scope>NUCLEOTIDE SEQUENCE [LARGE SCALE GENOMIC DNA]</scope>
    <source>
        <strain evidence="2">CATC2023</strain>
        <tissue evidence="2">Muscle</tissue>
    </source>
</reference>
<dbReference type="Proteomes" id="UP001479290">
    <property type="component" value="Unassembled WGS sequence"/>
</dbReference>
<evidence type="ECO:0000313" key="3">
    <source>
        <dbReference type="Proteomes" id="UP001479290"/>
    </source>
</evidence>